<organism evidence="2 3">
    <name type="scientific">Duganella aceris</name>
    <dbReference type="NCBI Taxonomy" id="2703883"/>
    <lineage>
        <taxon>Bacteria</taxon>
        <taxon>Pseudomonadati</taxon>
        <taxon>Pseudomonadota</taxon>
        <taxon>Betaproteobacteria</taxon>
        <taxon>Burkholderiales</taxon>
        <taxon>Oxalobacteraceae</taxon>
        <taxon>Telluria group</taxon>
        <taxon>Duganella</taxon>
    </lineage>
</organism>
<gene>
    <name evidence="2" type="ORF">GW587_12900</name>
</gene>
<comment type="caution">
    <text evidence="2">The sequence shown here is derived from an EMBL/GenBank/DDBJ whole genome shotgun (WGS) entry which is preliminary data.</text>
</comment>
<dbReference type="PANTHER" id="PTHR43841:SF3">
    <property type="entry name" value="(3R)-HYDROXYACYL-ACP DEHYDRATASE SUBUNIT HADB"/>
    <property type="match status" value="1"/>
</dbReference>
<evidence type="ECO:0000313" key="2">
    <source>
        <dbReference type="EMBL" id="NGZ85148.1"/>
    </source>
</evidence>
<dbReference type="Gene3D" id="3.10.129.10">
    <property type="entry name" value="Hotdog Thioesterase"/>
    <property type="match status" value="1"/>
</dbReference>
<protein>
    <submittedName>
        <fullName evidence="2">Dehydratase</fullName>
    </submittedName>
</protein>
<evidence type="ECO:0000259" key="1">
    <source>
        <dbReference type="Pfam" id="PF01575"/>
    </source>
</evidence>
<dbReference type="InterPro" id="IPR002539">
    <property type="entry name" value="MaoC-like_dom"/>
</dbReference>
<proteinExistence type="predicted"/>
<dbReference type="RefSeq" id="WP_166103306.1">
    <property type="nucleotide sequence ID" value="NZ_JAADJT010000005.1"/>
</dbReference>
<name>A0ABX0FKV4_9BURK</name>
<reference evidence="3" key="1">
    <citation type="submission" date="2023-07" db="EMBL/GenBank/DDBJ databases">
        <title>Duganella aceri sp. nov., isolated from tree sap.</title>
        <authorList>
            <person name="Kim I.S."/>
        </authorList>
    </citation>
    <scope>NUCLEOTIDE SEQUENCE [LARGE SCALE GENOMIC DNA]</scope>
    <source>
        <strain evidence="3">SAP-35</strain>
    </source>
</reference>
<dbReference type="PANTHER" id="PTHR43841">
    <property type="entry name" value="3-HYDROXYACYL-THIOESTER DEHYDRATASE HTDX-RELATED"/>
    <property type="match status" value="1"/>
</dbReference>
<dbReference type="Pfam" id="PF01575">
    <property type="entry name" value="MaoC_dehydratas"/>
    <property type="match status" value="1"/>
</dbReference>
<dbReference type="Proteomes" id="UP000666369">
    <property type="component" value="Unassembled WGS sequence"/>
</dbReference>
<feature type="domain" description="MaoC-like" evidence="1">
    <location>
        <begin position="22"/>
        <end position="105"/>
    </location>
</feature>
<keyword evidence="3" id="KW-1185">Reference proteome</keyword>
<dbReference type="SUPFAM" id="SSF54637">
    <property type="entry name" value="Thioesterase/thiol ester dehydrase-isomerase"/>
    <property type="match status" value="1"/>
</dbReference>
<evidence type="ECO:0000313" key="3">
    <source>
        <dbReference type="Proteomes" id="UP000666369"/>
    </source>
</evidence>
<dbReference type="EMBL" id="JAADJT010000005">
    <property type="protein sequence ID" value="NGZ85148.1"/>
    <property type="molecule type" value="Genomic_DNA"/>
</dbReference>
<dbReference type="InterPro" id="IPR029069">
    <property type="entry name" value="HotDog_dom_sf"/>
</dbReference>
<accession>A0ABX0FKV4</accession>
<sequence length="140" mass="14779">MHNSPFAGAVVGDLLPPLTLPPLDRATLALFAGASGDHMPLHIDTDFARKAGMPDVFGHGMLSMAYLGRLLTGWAPQARLRRFDVRFAGITHLGSIITCSGTVAAISEQDGEVLLKVLLQARTEHGDVKTIGEAVVALPA</sequence>